<feature type="region of interest" description="Disordered" evidence="10">
    <location>
        <begin position="615"/>
        <end position="651"/>
    </location>
</feature>
<evidence type="ECO:0000256" key="7">
    <source>
        <dbReference type="ARBA" id="ARBA00022840"/>
    </source>
</evidence>
<dbReference type="InterPro" id="IPR036947">
    <property type="entry name" value="POLO_box_dom_sf"/>
</dbReference>
<keyword evidence="2 9" id="KW-0723">Serine/threonine-protein kinase</keyword>
<sequence length="981" mass="106310">MRRLLVAGGRDRRLPRGPMQLPMMQLPCHFGSAHAHGDPHAAEPRTARDAVADGSSRAAWRGLPQRYSKGRFLGKGGFAKCYEVQDMDTMKKYAAKVVAKASIAKPRAMAKLRSEIAIHRSLDHDRVVKFFDYFEDSDFVYIILELCPSQTLVEFMRKRPSRRLTEPEAMFYMYELVVALKYLHRRRVIHRDLKLGNLFLDAEVRLKVGDFGLAAQLEHDGDKKRTICGTPNYIAPEILEGKHGHSYEVDIWSLGVILYTMLFGRPPFETSDVKTTYKKIRHNHYTFPETSLRVSDSAKELITCILRTDPADRPSLDEILAFPWFQVYRLPPPVPASLGGCTAMSPRLPSGSCSVRSHTPEPGTDFARIDSPVPRGALRDRSPSLVPTPHGGVHLHVQRGQGGTPLLPAGKQVLAQPSHVGAVTPGRCAVQGGSSCGRPPLARRSNDENAAPVNGNVGAALDAFSAPKLAWRASVFQASEPQVLPACAAPGSPVPRRSCGTAVGQSAPGQDGLSACGSHGRLGAQQAVGSPTVQRLPAWTSAPPAAQARDTSPFMCASGASGTTPASARAVPRAGALSFPSCPVGGGTSARGDRHRQPRQPQFLAGGQEEWRFGVGALPAGAPGPKLLSSARRQPDRPPDRHRCDAMTARSSACQDDIHDWRAVGADSLTRSARATDARQRAAVFAVPFDNAAVDAAVCSSARRSERSSSTPALIHERGPKEGSGDYSGSTRVGSCAGLSSRTETSRSGSCGPPACGPSLQPPPPPRATDAPQDVWIVKWVDYSSKYGVGYILSDRSVGVFFNDSTKILLDPDGSTFDYITRQRSEARCTHTLDNYPEELKKKVTLLKHFRTYMQTDAPLEKDGATAGQSSLPAPAPRLQTRRAGQGTYVKKWTKNKYAVFFHLSNKALHVVFGDKTEVVVSPKSHVTYFDKLGQVREYPLLNSCEVPCPELERRLAHAKEVLVQPWAARAGDVRGVAPAA</sequence>
<evidence type="ECO:0000259" key="11">
    <source>
        <dbReference type="PROSITE" id="PS50011"/>
    </source>
</evidence>
<dbReference type="InterPro" id="IPR008271">
    <property type="entry name" value="Ser/Thr_kinase_AS"/>
</dbReference>
<dbReference type="FunFam" id="1.10.510.10:FF:000571">
    <property type="entry name" value="Maternal embryonic leucine zipper kinase"/>
    <property type="match status" value="1"/>
</dbReference>
<dbReference type="InterPro" id="IPR011009">
    <property type="entry name" value="Kinase-like_dom_sf"/>
</dbReference>
<evidence type="ECO:0000256" key="10">
    <source>
        <dbReference type="SAM" id="MobiDB-lite"/>
    </source>
</evidence>
<feature type="region of interest" description="Disordered" evidence="10">
    <location>
        <begin position="352"/>
        <end position="374"/>
    </location>
</feature>
<name>A0A7S2QIM9_9DINO</name>
<feature type="region of interest" description="Disordered" evidence="10">
    <location>
        <begin position="702"/>
        <end position="771"/>
    </location>
</feature>
<dbReference type="Gene3D" id="3.30.200.20">
    <property type="entry name" value="Phosphorylase Kinase, domain 1"/>
    <property type="match status" value="1"/>
</dbReference>
<dbReference type="SUPFAM" id="SSF82615">
    <property type="entry name" value="Polo-box domain"/>
    <property type="match status" value="2"/>
</dbReference>
<dbReference type="SUPFAM" id="SSF56112">
    <property type="entry name" value="Protein kinase-like (PK-like)"/>
    <property type="match status" value="1"/>
</dbReference>
<feature type="region of interest" description="Disordered" evidence="10">
    <location>
        <begin position="579"/>
        <end position="599"/>
    </location>
</feature>
<dbReference type="InterPro" id="IPR033701">
    <property type="entry name" value="POLO_box_1"/>
</dbReference>
<feature type="compositionally biased region" description="Basic and acidic residues" evidence="10">
    <location>
        <begin position="633"/>
        <end position="645"/>
    </location>
</feature>
<keyword evidence="5 8" id="KW-0547">Nucleotide-binding</keyword>
<gene>
    <name evidence="13" type="ORF">BRAN1462_LOCUS61191</name>
</gene>
<evidence type="ECO:0000256" key="5">
    <source>
        <dbReference type="ARBA" id="ARBA00022741"/>
    </source>
</evidence>
<dbReference type="PROSITE" id="PS00108">
    <property type="entry name" value="PROTEIN_KINASE_ST"/>
    <property type="match status" value="1"/>
</dbReference>
<dbReference type="InterPro" id="IPR017441">
    <property type="entry name" value="Protein_kinase_ATP_BS"/>
</dbReference>
<evidence type="ECO:0000256" key="8">
    <source>
        <dbReference type="PROSITE-ProRule" id="PRU10141"/>
    </source>
</evidence>
<accession>A0A7S2QIM9</accession>
<evidence type="ECO:0000256" key="6">
    <source>
        <dbReference type="ARBA" id="ARBA00022777"/>
    </source>
</evidence>
<feature type="region of interest" description="Disordered" evidence="10">
    <location>
        <begin position="861"/>
        <end position="882"/>
    </location>
</feature>
<dbReference type="PANTHER" id="PTHR24345:SF0">
    <property type="entry name" value="CELL CYCLE SERINE_THREONINE-PROTEIN KINASE CDC5_MSD2"/>
    <property type="match status" value="1"/>
</dbReference>
<keyword evidence="6 9" id="KW-0418">Kinase</keyword>
<feature type="compositionally biased region" description="Low complexity" evidence="10">
    <location>
        <begin position="616"/>
        <end position="628"/>
    </location>
</feature>
<feature type="compositionally biased region" description="Polar residues" evidence="10">
    <location>
        <begin position="727"/>
        <end position="749"/>
    </location>
</feature>
<feature type="domain" description="POLO box" evidence="12">
    <location>
        <begin position="889"/>
        <end position="968"/>
    </location>
</feature>
<dbReference type="CDD" id="cd13117">
    <property type="entry name" value="POLO_box_2"/>
    <property type="match status" value="1"/>
</dbReference>
<organism evidence="13">
    <name type="scientific">Zooxanthella nutricula</name>
    <dbReference type="NCBI Taxonomy" id="1333877"/>
    <lineage>
        <taxon>Eukaryota</taxon>
        <taxon>Sar</taxon>
        <taxon>Alveolata</taxon>
        <taxon>Dinophyceae</taxon>
        <taxon>Peridiniales</taxon>
        <taxon>Peridiniales incertae sedis</taxon>
        <taxon>Zooxanthella</taxon>
    </lineage>
</organism>
<dbReference type="InterPro" id="IPR000719">
    <property type="entry name" value="Prot_kinase_dom"/>
</dbReference>
<dbReference type="AlphaFoldDB" id="A0A7S2QIM9"/>
<dbReference type="Pfam" id="PF00659">
    <property type="entry name" value="POLO_box"/>
    <property type="match status" value="2"/>
</dbReference>
<feature type="domain" description="POLO box" evidence="12">
    <location>
        <begin position="776"/>
        <end position="856"/>
    </location>
</feature>
<keyword evidence="7 8" id="KW-0067">ATP-binding</keyword>
<dbReference type="CDD" id="cd14099">
    <property type="entry name" value="STKc_PLK"/>
    <property type="match status" value="1"/>
</dbReference>
<dbReference type="SMART" id="SM00220">
    <property type="entry name" value="S_TKc"/>
    <property type="match status" value="1"/>
</dbReference>
<feature type="compositionally biased region" description="Basic and acidic residues" evidence="10">
    <location>
        <begin position="715"/>
        <end position="724"/>
    </location>
</feature>
<evidence type="ECO:0000259" key="12">
    <source>
        <dbReference type="PROSITE" id="PS50078"/>
    </source>
</evidence>
<comment type="catalytic activity">
    <reaction evidence="9">
        <text>L-threonyl-[protein] + ATP = O-phospho-L-threonyl-[protein] + ADP + H(+)</text>
        <dbReference type="Rhea" id="RHEA:46608"/>
        <dbReference type="Rhea" id="RHEA-COMP:11060"/>
        <dbReference type="Rhea" id="RHEA-COMP:11605"/>
        <dbReference type="ChEBI" id="CHEBI:15378"/>
        <dbReference type="ChEBI" id="CHEBI:30013"/>
        <dbReference type="ChEBI" id="CHEBI:30616"/>
        <dbReference type="ChEBI" id="CHEBI:61977"/>
        <dbReference type="ChEBI" id="CHEBI:456216"/>
        <dbReference type="EC" id="2.7.11.21"/>
    </reaction>
</comment>
<proteinExistence type="inferred from homology"/>
<dbReference type="Gene3D" id="1.10.510.10">
    <property type="entry name" value="Transferase(Phosphotransferase) domain 1"/>
    <property type="match status" value="1"/>
</dbReference>
<dbReference type="FunFam" id="3.30.200.20:FF:000091">
    <property type="entry name" value="Serine/threonine-protein kinase PLK"/>
    <property type="match status" value="1"/>
</dbReference>
<protein>
    <recommendedName>
        <fullName evidence="9">Serine/threonine-protein kinase PLK</fullName>
        <ecNumber evidence="9">2.7.11.21</ecNumber>
    </recommendedName>
    <alternativeName>
        <fullName evidence="9">Polo-like kinase</fullName>
    </alternativeName>
</protein>
<dbReference type="EC" id="2.7.11.21" evidence="9"/>
<dbReference type="InterPro" id="IPR000959">
    <property type="entry name" value="POLO_box_dom"/>
</dbReference>
<dbReference type="Gene3D" id="3.30.1120.30">
    <property type="entry name" value="POLO box domain"/>
    <property type="match status" value="2"/>
</dbReference>
<dbReference type="InterPro" id="IPR033695">
    <property type="entry name" value="POLO_box_2"/>
</dbReference>
<dbReference type="PROSITE" id="PS50011">
    <property type="entry name" value="PROTEIN_KINASE_DOM"/>
    <property type="match status" value="1"/>
</dbReference>
<comment type="similarity">
    <text evidence="9">Belongs to the protein kinase superfamily. Ser/Thr protein kinase family. CDC5/Polo subfamily.</text>
</comment>
<dbReference type="PANTHER" id="PTHR24345">
    <property type="entry name" value="SERINE/THREONINE-PROTEIN KINASE PLK"/>
    <property type="match status" value="1"/>
</dbReference>
<feature type="domain" description="Protein kinase" evidence="11">
    <location>
        <begin position="67"/>
        <end position="325"/>
    </location>
</feature>
<evidence type="ECO:0000256" key="4">
    <source>
        <dbReference type="ARBA" id="ARBA00022737"/>
    </source>
</evidence>
<dbReference type="CDD" id="cd13118">
    <property type="entry name" value="POLO_box_1"/>
    <property type="match status" value="1"/>
</dbReference>
<dbReference type="Pfam" id="PF00069">
    <property type="entry name" value="Pkinase"/>
    <property type="match status" value="1"/>
</dbReference>
<reference evidence="13" key="1">
    <citation type="submission" date="2021-01" db="EMBL/GenBank/DDBJ databases">
        <authorList>
            <person name="Corre E."/>
            <person name="Pelletier E."/>
            <person name="Niang G."/>
            <person name="Scheremetjew M."/>
            <person name="Finn R."/>
            <person name="Kale V."/>
            <person name="Holt S."/>
            <person name="Cochrane G."/>
            <person name="Meng A."/>
            <person name="Brown T."/>
            <person name="Cohen L."/>
        </authorList>
    </citation>
    <scope>NUCLEOTIDE SEQUENCE</scope>
    <source>
        <strain evidence="13">RCC3387</strain>
    </source>
</reference>
<dbReference type="PROSITE" id="PS50078">
    <property type="entry name" value="POLO_BOX"/>
    <property type="match status" value="2"/>
</dbReference>
<dbReference type="PROSITE" id="PS00107">
    <property type="entry name" value="PROTEIN_KINASE_ATP"/>
    <property type="match status" value="1"/>
</dbReference>
<evidence type="ECO:0000256" key="9">
    <source>
        <dbReference type="RuleBase" id="RU361162"/>
    </source>
</evidence>
<feature type="binding site" evidence="8">
    <location>
        <position position="105"/>
    </location>
    <ligand>
        <name>ATP</name>
        <dbReference type="ChEBI" id="CHEBI:30616"/>
    </ligand>
</feature>
<evidence type="ECO:0000313" key="13">
    <source>
        <dbReference type="EMBL" id="CAD9643369.1"/>
    </source>
</evidence>
<evidence type="ECO:0000256" key="2">
    <source>
        <dbReference type="ARBA" id="ARBA00022527"/>
    </source>
</evidence>
<dbReference type="GO" id="GO:0005524">
    <property type="term" value="F:ATP binding"/>
    <property type="evidence" value="ECO:0007669"/>
    <property type="project" value="UniProtKB-UniRule"/>
</dbReference>
<dbReference type="EMBL" id="HBGW01096444">
    <property type="protein sequence ID" value="CAD9643369.1"/>
    <property type="molecule type" value="Transcribed_RNA"/>
</dbReference>
<keyword evidence="4" id="KW-0677">Repeat</keyword>
<dbReference type="GO" id="GO:0004674">
    <property type="term" value="F:protein serine/threonine kinase activity"/>
    <property type="evidence" value="ECO:0007669"/>
    <property type="project" value="UniProtKB-KW"/>
</dbReference>
<keyword evidence="3 9" id="KW-0808">Transferase</keyword>
<comment type="subunit">
    <text evidence="1">Monomer.</text>
</comment>
<evidence type="ECO:0000256" key="1">
    <source>
        <dbReference type="ARBA" id="ARBA00011245"/>
    </source>
</evidence>
<dbReference type="GO" id="GO:0005634">
    <property type="term" value="C:nucleus"/>
    <property type="evidence" value="ECO:0007669"/>
    <property type="project" value="TreeGrafter"/>
</dbReference>
<evidence type="ECO:0000256" key="3">
    <source>
        <dbReference type="ARBA" id="ARBA00022679"/>
    </source>
</evidence>